<dbReference type="InterPro" id="IPR043128">
    <property type="entry name" value="Rev_trsase/Diguanyl_cyclase"/>
</dbReference>
<dbReference type="KEGG" id="asn:112547983"/>
<dbReference type="Gene3D" id="3.10.20.370">
    <property type="match status" value="1"/>
</dbReference>
<dbReference type="InterPro" id="IPR036397">
    <property type="entry name" value="RNaseH_sf"/>
</dbReference>
<dbReference type="PANTHER" id="PTHR33064">
    <property type="entry name" value="POL PROTEIN"/>
    <property type="match status" value="1"/>
</dbReference>
<dbReference type="InParanoid" id="A0A3Q0FPB6"/>
<dbReference type="InterPro" id="IPR051320">
    <property type="entry name" value="Viral_Replic_Matur_Polypro"/>
</dbReference>
<protein>
    <submittedName>
        <fullName evidence="3">Uncharacterized protein LOC112547983</fullName>
    </submittedName>
</protein>
<dbReference type="InterPro" id="IPR041577">
    <property type="entry name" value="RT_RNaseH_2"/>
</dbReference>
<keyword evidence="2" id="KW-1185">Reference proteome</keyword>
<accession>A0A3Q0FPB6</accession>
<evidence type="ECO:0000313" key="3">
    <source>
        <dbReference type="RefSeq" id="XP_025047503.1"/>
    </source>
</evidence>
<dbReference type="RefSeq" id="XP_025047503.1">
    <property type="nucleotide sequence ID" value="XM_025191718.1"/>
</dbReference>
<dbReference type="GO" id="GO:0006259">
    <property type="term" value="P:DNA metabolic process"/>
    <property type="evidence" value="ECO:0007669"/>
    <property type="project" value="UniProtKB-ARBA"/>
</dbReference>
<organism evidence="2 3">
    <name type="scientific">Alligator sinensis</name>
    <name type="common">Chinese alligator</name>
    <dbReference type="NCBI Taxonomy" id="38654"/>
    <lineage>
        <taxon>Eukaryota</taxon>
        <taxon>Metazoa</taxon>
        <taxon>Chordata</taxon>
        <taxon>Craniata</taxon>
        <taxon>Vertebrata</taxon>
        <taxon>Euteleostomi</taxon>
        <taxon>Archelosauria</taxon>
        <taxon>Archosauria</taxon>
        <taxon>Crocodylia</taxon>
        <taxon>Alligatoridae</taxon>
        <taxon>Alligatorinae</taxon>
        <taxon>Alligator</taxon>
    </lineage>
</organism>
<dbReference type="PANTHER" id="PTHR33064:SF29">
    <property type="entry name" value="PEPTIDASE A2 DOMAIN-CONTAINING PROTEIN-RELATED"/>
    <property type="match status" value="1"/>
</dbReference>
<dbReference type="Pfam" id="PF17919">
    <property type="entry name" value="RT_RNaseH_2"/>
    <property type="match status" value="1"/>
</dbReference>
<dbReference type="Gene3D" id="3.30.70.270">
    <property type="match status" value="2"/>
</dbReference>
<gene>
    <name evidence="3" type="primary">LOC112547983</name>
</gene>
<proteinExistence type="predicted"/>
<sequence length="504" mass="55467">MLEPEELDEASKRLLHSVFLPRQLNGVVTRIHSQRRVRRTVIRSPPNPGATNKDGIYLEVPEPREAEFLALLQEQLEVNFEADTSLLQQELLAQVPPQSPHANEVGHMLSAEPVHITLNPAKPLPCVPQYPISKEAEEGIRPVITSLLKQGIIILTRSTCNTPILPIKKPGRDTYRFVQDLRAVNAAVLPTSPVVPNPATILSCIPATDTHFTVIDLCSAFFSIPIHPDTVQRHLFKSRINAILQVPKPTTLKQMRGVLGMAGYCRQWIMSYASIVKLLQALTLNSTPEPLPWLPEAEQDFIQTNQALARAPTLGLPDYKKPFTLYCDERDGIALGVLTQLHSDRQRPIAYYSSVLNPVAAGLPPCLRSIAAAALLVEKADSLVLEHPLTVAVPHAVMALLLKGKTQHISNSRLTKYEKLLLSAASVILTRCSILNPASLLPTPSDGEPHDCLTVTTQLLTPRIDLKDTPLQNPDLLLYVDGSCLRNSKGQLTAGYAVCDQHQV</sequence>
<dbReference type="InterPro" id="IPR043502">
    <property type="entry name" value="DNA/RNA_pol_sf"/>
</dbReference>
<name>A0A3Q0FPB6_ALLSI</name>
<evidence type="ECO:0000313" key="2">
    <source>
        <dbReference type="Proteomes" id="UP000189705"/>
    </source>
</evidence>
<dbReference type="AlphaFoldDB" id="A0A3Q0FPB6"/>
<dbReference type="STRING" id="38654.A0A3Q0FPB6"/>
<reference evidence="3" key="1">
    <citation type="submission" date="2025-08" db="UniProtKB">
        <authorList>
            <consortium name="RefSeq"/>
        </authorList>
    </citation>
    <scope>IDENTIFICATION</scope>
</reference>
<dbReference type="GO" id="GO:0003676">
    <property type="term" value="F:nucleic acid binding"/>
    <property type="evidence" value="ECO:0007669"/>
    <property type="project" value="InterPro"/>
</dbReference>
<dbReference type="GeneID" id="112547983"/>
<evidence type="ECO:0000259" key="1">
    <source>
        <dbReference type="Pfam" id="PF17919"/>
    </source>
</evidence>
<feature type="domain" description="Reverse transcriptase/retrotransposon-derived protein RNase H-like" evidence="1">
    <location>
        <begin position="293"/>
        <end position="391"/>
    </location>
</feature>
<dbReference type="Gene3D" id="3.30.420.10">
    <property type="entry name" value="Ribonuclease H-like superfamily/Ribonuclease H"/>
    <property type="match status" value="1"/>
</dbReference>
<dbReference type="Proteomes" id="UP000189705">
    <property type="component" value="Unplaced"/>
</dbReference>
<dbReference type="Gene3D" id="3.10.10.10">
    <property type="entry name" value="HIV Type 1 Reverse Transcriptase, subunit A, domain 1"/>
    <property type="match status" value="1"/>
</dbReference>
<dbReference type="SUPFAM" id="SSF56672">
    <property type="entry name" value="DNA/RNA polymerases"/>
    <property type="match status" value="1"/>
</dbReference>